<name>A0A6J4Q825_9ACTN</name>
<reference evidence="3" key="1">
    <citation type="submission" date="2020-02" db="EMBL/GenBank/DDBJ databases">
        <authorList>
            <person name="Meier V. D."/>
        </authorList>
    </citation>
    <scope>NUCLEOTIDE SEQUENCE</scope>
    <source>
        <strain evidence="3">AVDCRST_MAG03</strain>
    </source>
</reference>
<evidence type="ECO:0000256" key="2">
    <source>
        <dbReference type="SAM" id="Phobius"/>
    </source>
</evidence>
<sequence length="212" mass="21132">MLLMPETVVREPGRSWRPRRPALPESRGPFAPAAASAFCAFAVAGLFASLGPSLVQGLSGTKNVAVGGGATFVNLAATVAAQAALRSVSNRTAVRTGLPALAVGLGLLLWSMAQGSVALVLLAAAVVGFGTGLSFMGSLAAVNAISEARERGVVASSYFVVAYLAPPVAALSTGVLADRLGLFPAVTIFALVTSSVALLLAGAASRIGLEAA</sequence>
<feature type="transmembrane region" description="Helical" evidence="2">
    <location>
        <begin position="97"/>
        <end position="113"/>
    </location>
</feature>
<feature type="transmembrane region" description="Helical" evidence="2">
    <location>
        <begin position="64"/>
        <end position="85"/>
    </location>
</feature>
<dbReference type="EMBL" id="CADCUT010000210">
    <property type="protein sequence ID" value="CAA9435521.1"/>
    <property type="molecule type" value="Genomic_DNA"/>
</dbReference>
<gene>
    <name evidence="3" type="ORF">AVDCRST_MAG03-3569</name>
</gene>
<feature type="transmembrane region" description="Helical" evidence="2">
    <location>
        <begin position="119"/>
        <end position="145"/>
    </location>
</feature>
<organism evidence="3">
    <name type="scientific">uncultured Rubrobacteraceae bacterium</name>
    <dbReference type="NCBI Taxonomy" id="349277"/>
    <lineage>
        <taxon>Bacteria</taxon>
        <taxon>Bacillati</taxon>
        <taxon>Actinomycetota</taxon>
        <taxon>Rubrobacteria</taxon>
        <taxon>Rubrobacterales</taxon>
        <taxon>Rubrobacteraceae</taxon>
        <taxon>environmental samples</taxon>
    </lineage>
</organism>
<feature type="region of interest" description="Disordered" evidence="1">
    <location>
        <begin position="1"/>
        <end position="21"/>
    </location>
</feature>
<keyword evidence="2" id="KW-1133">Transmembrane helix</keyword>
<evidence type="ECO:0000313" key="3">
    <source>
        <dbReference type="EMBL" id="CAA9435521.1"/>
    </source>
</evidence>
<feature type="transmembrane region" description="Helical" evidence="2">
    <location>
        <begin position="30"/>
        <end position="52"/>
    </location>
</feature>
<dbReference type="InterPro" id="IPR036259">
    <property type="entry name" value="MFS_trans_sf"/>
</dbReference>
<accession>A0A6J4Q825</accession>
<protein>
    <recommendedName>
        <fullName evidence="4">Major facilitator superfamily (MFS) profile domain-containing protein</fullName>
    </recommendedName>
</protein>
<evidence type="ECO:0008006" key="4">
    <source>
        <dbReference type="Google" id="ProtNLM"/>
    </source>
</evidence>
<dbReference type="Gene3D" id="1.20.1250.20">
    <property type="entry name" value="MFS general substrate transporter like domains"/>
    <property type="match status" value="1"/>
</dbReference>
<keyword evidence="2" id="KW-0472">Membrane</keyword>
<proteinExistence type="predicted"/>
<evidence type="ECO:0000256" key="1">
    <source>
        <dbReference type="SAM" id="MobiDB-lite"/>
    </source>
</evidence>
<keyword evidence="2" id="KW-0812">Transmembrane</keyword>
<feature type="transmembrane region" description="Helical" evidence="2">
    <location>
        <begin position="157"/>
        <end position="176"/>
    </location>
</feature>
<dbReference type="SUPFAM" id="SSF103473">
    <property type="entry name" value="MFS general substrate transporter"/>
    <property type="match status" value="1"/>
</dbReference>
<dbReference type="AlphaFoldDB" id="A0A6J4Q825"/>
<feature type="transmembrane region" description="Helical" evidence="2">
    <location>
        <begin position="182"/>
        <end position="204"/>
    </location>
</feature>